<dbReference type="Pfam" id="PF13742">
    <property type="entry name" value="tRNA_anti_2"/>
    <property type="match status" value="1"/>
</dbReference>
<evidence type="ECO:0000256" key="1">
    <source>
        <dbReference type="ARBA" id="ARBA00022490"/>
    </source>
</evidence>
<proteinExistence type="inferred from homology"/>
<comment type="catalytic activity">
    <reaction evidence="5 6">
        <text>Exonucleolytic cleavage in either 5'- to 3'- or 3'- to 5'-direction to yield nucleoside 5'-phosphates.</text>
        <dbReference type="EC" id="3.1.11.6"/>
    </reaction>
</comment>
<reference evidence="9" key="1">
    <citation type="submission" date="2020-10" db="EMBL/GenBank/DDBJ databases">
        <authorList>
            <person name="Gilroy R."/>
        </authorList>
    </citation>
    <scope>NUCLEOTIDE SEQUENCE</scope>
    <source>
        <strain evidence="9">CHK191-8634</strain>
    </source>
</reference>
<dbReference type="Proteomes" id="UP000824073">
    <property type="component" value="Unassembled WGS sequence"/>
</dbReference>
<dbReference type="NCBIfam" id="TIGR00237">
    <property type="entry name" value="xseA"/>
    <property type="match status" value="1"/>
</dbReference>
<comment type="subcellular location">
    <subcellularLocation>
        <location evidence="5 6">Cytoplasm</location>
    </subcellularLocation>
</comment>
<reference evidence="9" key="2">
    <citation type="journal article" date="2021" name="PeerJ">
        <title>Extensive microbial diversity within the chicken gut microbiome revealed by metagenomics and culture.</title>
        <authorList>
            <person name="Gilroy R."/>
            <person name="Ravi A."/>
            <person name="Getino M."/>
            <person name="Pursley I."/>
            <person name="Horton D.L."/>
            <person name="Alikhan N.F."/>
            <person name="Baker D."/>
            <person name="Gharbi K."/>
            <person name="Hall N."/>
            <person name="Watson M."/>
            <person name="Adriaenssens E.M."/>
            <person name="Foster-Nyarko E."/>
            <person name="Jarju S."/>
            <person name="Secka A."/>
            <person name="Antonio M."/>
            <person name="Oren A."/>
            <person name="Chaudhuri R.R."/>
            <person name="La Ragione R."/>
            <person name="Hildebrand F."/>
            <person name="Pallen M.J."/>
        </authorList>
    </citation>
    <scope>NUCLEOTIDE SEQUENCE</scope>
    <source>
        <strain evidence="9">CHK191-8634</strain>
    </source>
</reference>
<evidence type="ECO:0000256" key="5">
    <source>
        <dbReference type="HAMAP-Rule" id="MF_00378"/>
    </source>
</evidence>
<dbReference type="AlphaFoldDB" id="A0A9D1S138"/>
<comment type="similarity">
    <text evidence="5 6">Belongs to the XseA family.</text>
</comment>
<comment type="subunit">
    <text evidence="5">Heterooligomer composed of large and small subunits.</text>
</comment>
<feature type="domain" description="Exonuclease VII large subunit C-terminal" evidence="7">
    <location>
        <begin position="124"/>
        <end position="314"/>
    </location>
</feature>
<name>A0A9D1S138_9CLOT</name>
<keyword evidence="2 5" id="KW-0540">Nuclease</keyword>
<dbReference type="PANTHER" id="PTHR30008">
    <property type="entry name" value="EXODEOXYRIBONUCLEASE 7 LARGE SUBUNIT"/>
    <property type="match status" value="1"/>
</dbReference>
<dbReference type="GO" id="GO:0005737">
    <property type="term" value="C:cytoplasm"/>
    <property type="evidence" value="ECO:0007669"/>
    <property type="project" value="UniProtKB-SubCell"/>
</dbReference>
<dbReference type="InterPro" id="IPR003753">
    <property type="entry name" value="Exonuc_VII_L"/>
</dbReference>
<dbReference type="EMBL" id="DVMR01000063">
    <property type="protein sequence ID" value="HIU44300.1"/>
    <property type="molecule type" value="Genomic_DNA"/>
</dbReference>
<dbReference type="HAMAP" id="MF_00378">
    <property type="entry name" value="Exonuc_7_L"/>
    <property type="match status" value="1"/>
</dbReference>
<gene>
    <name evidence="5 9" type="primary">xseA</name>
    <name evidence="9" type="ORF">IAB67_08410</name>
</gene>
<protein>
    <recommendedName>
        <fullName evidence="5">Exodeoxyribonuclease 7 large subunit</fullName>
        <ecNumber evidence="5">3.1.11.6</ecNumber>
    </recommendedName>
    <alternativeName>
        <fullName evidence="5">Exodeoxyribonuclease VII large subunit</fullName>
        <shortName evidence="5">Exonuclease VII large subunit</shortName>
    </alternativeName>
</protein>
<keyword evidence="3 5" id="KW-0378">Hydrolase</keyword>
<evidence type="ECO:0000256" key="2">
    <source>
        <dbReference type="ARBA" id="ARBA00022722"/>
    </source>
</evidence>
<dbReference type="GO" id="GO:0003676">
    <property type="term" value="F:nucleic acid binding"/>
    <property type="evidence" value="ECO:0007669"/>
    <property type="project" value="InterPro"/>
</dbReference>
<comment type="caution">
    <text evidence="9">The sequence shown here is derived from an EMBL/GenBank/DDBJ whole genome shotgun (WGS) entry which is preliminary data.</text>
</comment>
<keyword evidence="1 5" id="KW-0963">Cytoplasm</keyword>
<dbReference type="GO" id="GO:0009318">
    <property type="term" value="C:exodeoxyribonuclease VII complex"/>
    <property type="evidence" value="ECO:0007669"/>
    <property type="project" value="UniProtKB-UniRule"/>
</dbReference>
<keyword evidence="4 5" id="KW-0269">Exonuclease</keyword>
<evidence type="ECO:0000256" key="4">
    <source>
        <dbReference type="ARBA" id="ARBA00022839"/>
    </source>
</evidence>
<sequence length="402" mass="44085">MTAKPLSVTEVSAYIKALLDHDEVLGQLCVRGELSNYKMHSSGHHYFTLKDDGAVINAVMFRSDASRLPFQPGNGMKVIVYGRVSSFPKSGQYQIYVSQMQPDGVGALYVAFEQLKEKLLREGLFDKDVKKTLPRYPRRIALVTSPTGAAVRDMIRVLGRRFPACEVLVCPVKVQGEGAAQEIAAMLAYVDQHHLADVIITGRGGGSIEDLWAFNEEVVARAIFACQTPVISAVGHEPDVTIADFVADVRAATPSNAAELAVCDAAELRIGLRNLLSHMTRSVLAQITERRARLDAIASKRIMSSPYEYLNERSLLLSMQEQRMTSAMAALLAEKRKQYVHLAATMDAISPLKVLSRGYSMVQGEQGVVKSAADVVPGDRLTVRFSDGRADCLVQSVEKEEK</sequence>
<evidence type="ECO:0000259" key="7">
    <source>
        <dbReference type="Pfam" id="PF02601"/>
    </source>
</evidence>
<organism evidence="9 10">
    <name type="scientific">Candidatus Ventrousia excrementavium</name>
    <dbReference type="NCBI Taxonomy" id="2840961"/>
    <lineage>
        <taxon>Bacteria</taxon>
        <taxon>Bacillati</taxon>
        <taxon>Bacillota</taxon>
        <taxon>Clostridia</taxon>
        <taxon>Eubacteriales</taxon>
        <taxon>Clostridiaceae</taxon>
        <taxon>Clostridiaceae incertae sedis</taxon>
        <taxon>Candidatus Ventrousia</taxon>
    </lineage>
</organism>
<dbReference type="GO" id="GO:0008855">
    <property type="term" value="F:exodeoxyribonuclease VII activity"/>
    <property type="evidence" value="ECO:0007669"/>
    <property type="project" value="UniProtKB-UniRule"/>
</dbReference>
<evidence type="ECO:0000256" key="3">
    <source>
        <dbReference type="ARBA" id="ARBA00022801"/>
    </source>
</evidence>
<dbReference type="InterPro" id="IPR020579">
    <property type="entry name" value="Exonuc_VII_lsu_C"/>
</dbReference>
<accession>A0A9D1S138</accession>
<evidence type="ECO:0000256" key="6">
    <source>
        <dbReference type="RuleBase" id="RU004355"/>
    </source>
</evidence>
<dbReference type="EC" id="3.1.11.6" evidence="5"/>
<evidence type="ECO:0000313" key="10">
    <source>
        <dbReference type="Proteomes" id="UP000824073"/>
    </source>
</evidence>
<evidence type="ECO:0000259" key="8">
    <source>
        <dbReference type="Pfam" id="PF13742"/>
    </source>
</evidence>
<feature type="domain" description="OB-fold nucleic acid binding" evidence="8">
    <location>
        <begin position="6"/>
        <end position="101"/>
    </location>
</feature>
<dbReference type="Pfam" id="PF02601">
    <property type="entry name" value="Exonuc_VII_L"/>
    <property type="match status" value="1"/>
</dbReference>
<dbReference type="InterPro" id="IPR025824">
    <property type="entry name" value="OB-fold_nuc-bd_dom"/>
</dbReference>
<comment type="function">
    <text evidence="5">Bidirectionally degrades single-stranded DNA into large acid-insoluble oligonucleotides, which are then degraded further into small acid-soluble oligonucleotides.</text>
</comment>
<dbReference type="GO" id="GO:0006308">
    <property type="term" value="P:DNA catabolic process"/>
    <property type="evidence" value="ECO:0007669"/>
    <property type="project" value="UniProtKB-UniRule"/>
</dbReference>
<dbReference type="PANTHER" id="PTHR30008:SF0">
    <property type="entry name" value="EXODEOXYRIBONUCLEASE 7 LARGE SUBUNIT"/>
    <property type="match status" value="1"/>
</dbReference>
<dbReference type="CDD" id="cd04489">
    <property type="entry name" value="ExoVII_LU_OBF"/>
    <property type="match status" value="1"/>
</dbReference>
<evidence type="ECO:0000313" key="9">
    <source>
        <dbReference type="EMBL" id="HIU44300.1"/>
    </source>
</evidence>